<name>A0A2W5ADP6_9SPHN</name>
<accession>A0A2W5ADP6</accession>
<evidence type="ECO:0000256" key="1">
    <source>
        <dbReference type="SAM" id="Phobius"/>
    </source>
</evidence>
<gene>
    <name evidence="2" type="ORF">DI623_06890</name>
</gene>
<feature type="transmembrane region" description="Helical" evidence="1">
    <location>
        <begin position="12"/>
        <end position="31"/>
    </location>
</feature>
<sequence length="134" mass="14286">MKSPSPYPRAILFGVLALVTLMIIGVMWAVIEMVALHPGRQQWEYVDSLTVFYAASAIPVIILYAWAAARRVTADKAIVTGLIVGALCLIVEWGTQIASTGALPSPLLLTGGMGLSKLISGLLGGWLGRQRPAR</sequence>
<feature type="transmembrane region" description="Helical" evidence="1">
    <location>
        <begin position="76"/>
        <end position="95"/>
    </location>
</feature>
<evidence type="ECO:0000313" key="3">
    <source>
        <dbReference type="Proteomes" id="UP000249066"/>
    </source>
</evidence>
<keyword evidence="1" id="KW-1133">Transmembrane helix</keyword>
<dbReference type="EMBL" id="QFNN01000028">
    <property type="protein sequence ID" value="PZO90459.1"/>
    <property type="molecule type" value="Genomic_DNA"/>
</dbReference>
<keyword evidence="1" id="KW-0812">Transmembrane</keyword>
<dbReference type="AlphaFoldDB" id="A0A2W5ADP6"/>
<evidence type="ECO:0000313" key="2">
    <source>
        <dbReference type="EMBL" id="PZO90459.1"/>
    </source>
</evidence>
<comment type="caution">
    <text evidence="2">The sequence shown here is derived from an EMBL/GenBank/DDBJ whole genome shotgun (WGS) entry which is preliminary data.</text>
</comment>
<reference evidence="2 3" key="1">
    <citation type="submission" date="2017-08" db="EMBL/GenBank/DDBJ databases">
        <title>Infants hospitalized years apart are colonized by the same room-sourced microbial strains.</title>
        <authorList>
            <person name="Brooks B."/>
            <person name="Olm M.R."/>
            <person name="Firek B.A."/>
            <person name="Baker R."/>
            <person name="Thomas B.C."/>
            <person name="Morowitz M.J."/>
            <person name="Banfield J.F."/>
        </authorList>
    </citation>
    <scope>NUCLEOTIDE SEQUENCE [LARGE SCALE GENOMIC DNA]</scope>
    <source>
        <strain evidence="2">S2_018_000_R2_101</strain>
    </source>
</reference>
<keyword evidence="1" id="KW-0472">Membrane</keyword>
<organism evidence="2 3">
    <name type="scientific">Sphingomonas sanxanigenens</name>
    <dbReference type="NCBI Taxonomy" id="397260"/>
    <lineage>
        <taxon>Bacteria</taxon>
        <taxon>Pseudomonadati</taxon>
        <taxon>Pseudomonadota</taxon>
        <taxon>Alphaproteobacteria</taxon>
        <taxon>Sphingomonadales</taxon>
        <taxon>Sphingomonadaceae</taxon>
        <taxon>Sphingomonas</taxon>
    </lineage>
</organism>
<dbReference type="Proteomes" id="UP000249066">
    <property type="component" value="Unassembled WGS sequence"/>
</dbReference>
<protein>
    <submittedName>
        <fullName evidence="2">Uncharacterized protein</fullName>
    </submittedName>
</protein>
<feature type="transmembrane region" description="Helical" evidence="1">
    <location>
        <begin position="107"/>
        <end position="128"/>
    </location>
</feature>
<proteinExistence type="predicted"/>
<feature type="transmembrane region" description="Helical" evidence="1">
    <location>
        <begin position="51"/>
        <end position="69"/>
    </location>
</feature>